<dbReference type="PDB" id="2XNT">
    <property type="method" value="X-ray"/>
    <property type="resolution" value="3.21 A"/>
    <property type="chains" value="A/B/C/D/E/F/G/H/I/J=1-236"/>
</dbReference>
<evidence type="ECO:0007829" key="62">
    <source>
        <dbReference type="PDB" id="5TVC"/>
    </source>
</evidence>
<reference evidence="6 7" key="2">
    <citation type="journal article" date="2005" name="Nat. Struct. Mol. Biol.">
        <title>Crystal structure of nicotinic acetylcholine receptor homolog AChBP in complex with an alpha-conotoxin PnIA variant.</title>
        <authorList>
            <person name="Celie P.H."/>
            <person name="Kasheverov I.E."/>
            <person name="Mordvintsev D.Y."/>
            <person name="Hogg R.C."/>
            <person name="van Nierop P."/>
            <person name="van Elk R."/>
            <person name="van Rossum-Fikkert S.E."/>
            <person name="Zhmak M.N."/>
            <person name="Bertrand D."/>
            <person name="Tsetlin V."/>
            <person name="Sixma T.K."/>
            <person name="Smit A.B."/>
        </authorList>
    </citation>
    <scope>X-RAY CRYSTALLOGRAPHY (2.40 ANGSTROMS) OF 20-236</scope>
    <scope>DISULFIDE BONDS</scope>
</reference>
<dbReference type="PDB" id="4WV9">
    <property type="method" value="X-ray"/>
    <property type="resolution" value="2.00 A"/>
    <property type="chains" value="A/B/C/D/E=18-224"/>
</dbReference>
<evidence type="ECO:0007829" key="29">
    <source>
        <dbReference type="PDB" id="2YMD"/>
    </source>
</evidence>
<dbReference type="DIP" id="DIP-46103N"/>
<reference evidence="65 66" key="44">
    <citation type="submission" date="2020-03" db="PDB data bank">
        <title>The crystal structure of Ac-AChBP in complex with LvIA analogs reveals the mechanism of its selectivity towards different nAChR subtypes.</title>
        <authorList>
            <person name="Zhu X.P."/>
            <person name="Pan S."/>
            <person name="Wang X.Q."/>
            <person name="Luo S.L."/>
        </authorList>
    </citation>
    <scope>X-RAY CRYSTALLOGRAPHY (2.80 ANGSTROMS) OF 19-225</scope>
    <scope>DISULFIDE BONDS</scope>
</reference>
<dbReference type="GO" id="GO:0005230">
    <property type="term" value="F:extracellular ligand-gated monoatomic ion channel activity"/>
    <property type="evidence" value="ECO:0007669"/>
    <property type="project" value="InterPro"/>
</dbReference>
<dbReference type="IntAct" id="Q8WSF8">
    <property type="interactions" value="2"/>
</dbReference>
<dbReference type="PDBsum" id="2Y57"/>
<dbReference type="PDBsum" id="2Y7Y"/>
<reference evidence="5" key="49">
    <citation type="submission" date="2025-05" db="UniProtKB">
        <authorList>
            <consortium name="RefSeq"/>
        </authorList>
    </citation>
    <scope>IDENTIFICATION</scope>
</reference>
<dbReference type="Proteomes" id="UP000694888">
    <property type="component" value="Unplaced"/>
</dbReference>
<dbReference type="PDBsum" id="2XNV"/>
<reference evidence="33" key="7">
    <citation type="journal article" date="2008" name="J. Biol. Chem.">
        <title>An ion selectivity filter in the extracellular domain of Cys-loop receptors reveals determinants for ion conductance.</title>
        <authorList>
            <person name="Hansen S.B."/>
            <person name="Wang H.L."/>
            <person name="Taylor P."/>
            <person name="Sine S.M."/>
        </authorList>
    </citation>
    <scope>X-RAY CRYSTALLOGRAPHY (3.10 ANGSTROMS) OF 18-225</scope>
    <scope>DISULFIDE BONDS</scope>
</reference>
<dbReference type="PDBsum" id="5OBH"/>
<dbReference type="GeneID" id="100533247"/>
<evidence type="ECO:0007829" key="18">
    <source>
        <dbReference type="PDB" id="2WNL"/>
    </source>
</evidence>
<dbReference type="PDBsum" id="2PGZ"/>
<dbReference type="PDB" id="2WNJ">
    <property type="method" value="X-ray"/>
    <property type="resolution" value="1.80 A"/>
    <property type="chains" value="A/B/C/D/E=16-236"/>
</dbReference>
<dbReference type="PDBsum" id="2YMD"/>
<dbReference type="PDBsum" id="5OAJ"/>
<dbReference type="PDB" id="5OAN">
    <property type="method" value="X-ray"/>
    <property type="resolution" value="2.60 A"/>
    <property type="chains" value="A/B/C/D/E=1-236"/>
</dbReference>
<dbReference type="PDBsum" id="2WN9"/>
<reference evidence="42" key="22">
    <citation type="submission" date="2012-05" db="PDB data bank">
        <title>Pairwise interaction of alpha-conotoxin BuIA Pro6 with the beta subunit of nicotinic acetylcholine receptor.</title>
        <authorList>
            <person name="Filchakova O.M."/>
            <person name="Talley T.T."/>
            <person name="Reger A.S."/>
            <person name="Kim C."/>
            <person name="Ho K."/>
            <person name="Han K."/>
            <person name="Taylor P."/>
            <person name="McIntosh J.M."/>
        </authorList>
    </citation>
    <scope>X-RAY CRYSTALLOGRAPHY (2.49 ANGSTROMS) OF 18-236 IN COMPLEX WITH MN(2+)</scope>
    <scope>DISULFIDE BONDS</scope>
</reference>
<reference evidence="67 68" key="46">
    <citation type="journal article" date="2022" name="Acta Crystallogr. D">
        <title>Interactions between 2'-fluoro-(carbamoylpyridinyl)deschloroepibatidine analogues and acetylcholine-binding protein inform on potent antagonist activity against nicotinic receptors.</title>
        <authorList>
            <person name="Bueno R.V."/>
            <person name="Davis S."/>
            <person name="Dawson A."/>
            <person name="Ondachi P.W."/>
            <person name="Carroll F.I."/>
            <person name="Hunter W.N."/>
        </authorList>
    </citation>
    <scope>X-RAY CRYSTALLOGRAPHY (2.20 ANGSTROMS)</scope>
    <scope>GLYCOSYLATION AT ASN-91</scope>
    <scope>DISULFIDE BONDS</scope>
</reference>
<dbReference type="PDBsum" id="5TSF"/>
<reference evidence="31 32" key="8">
    <citation type="journal article" date="2008" name="Proc. Natl. Acad. Sci. U.S.A.">
        <title>Atomic interactions of neonicotinoid agonists with AChBP: molecular recognition of the distinctive electronegative pharmacophore.</title>
        <authorList>
            <person name="Talley T.T."/>
            <person name="Harel M."/>
            <person name="Hibbs R.E."/>
            <person name="Radic Z."/>
            <person name="Tomizawa M."/>
            <person name="Casida J.E."/>
            <person name="Taylor P."/>
        </authorList>
    </citation>
    <scope>X-RAY CRYSTALLOGRAPHY (1.94 ANGSTROMS) OF 18-236</scope>
    <scope>DISULFIDE BONDS</scope>
</reference>
<evidence type="ECO:0007829" key="8">
    <source>
        <dbReference type="PDB" id="2BYN"/>
    </source>
</evidence>
<evidence type="ECO:0000313" key="3">
    <source>
        <dbReference type="EMBL" id="AAL37251.1"/>
    </source>
</evidence>
<keyword evidence="1 5" id="KW-0732">Signal</keyword>
<dbReference type="PDB" id="5SYO">
    <property type="method" value="X-ray"/>
    <property type="resolution" value="2.00 A"/>
    <property type="chains" value="A/B/C/D/E=18-71, A/B/C/D/E=73-198, A/B/C/D/E=215-236"/>
</dbReference>
<dbReference type="PDB" id="2XYT">
    <property type="method" value="X-ray"/>
    <property type="resolution" value="2.05 A"/>
    <property type="chains" value="A/B/C/D/E/F/G/H/I/J=20-236"/>
</dbReference>
<dbReference type="PDBsum" id="3PEO"/>
<dbReference type="PDBsum" id="4BQT"/>
<evidence type="ECO:0007829" key="30">
    <source>
        <dbReference type="PDB" id="2YME"/>
    </source>
</evidence>
<evidence type="ECO:0007829" key="39">
    <source>
        <dbReference type="PDB" id="4BFQ"/>
    </source>
</evidence>
<evidence type="ECO:0007829" key="7">
    <source>
        <dbReference type="PDB" id="2BR8"/>
    </source>
</evidence>
<dbReference type="PDB" id="2Y54">
    <property type="method" value="X-ray"/>
    <property type="resolution" value="3.65 A"/>
    <property type="chains" value="A/B/C/D/E=20-236"/>
</dbReference>
<evidence type="ECO:0000256" key="1">
    <source>
        <dbReference type="SAM" id="SignalP"/>
    </source>
</evidence>
<reference evidence="53" key="33">
    <citation type="submission" date="2016-04" db="PDB data bank">
        <title>Crystal structure of acetylcholine binding protein (AChBP) from Aplysia Californica in complex with alpha-conotoxin PeIA.</title>
        <authorList>
            <person name="Bobango J."/>
            <person name="McIntosh J.M."/>
            <person name="Sankaran B."/>
            <person name="Talley T.T."/>
        </authorList>
    </citation>
    <scope>X-RAY CRYSTALLOGRAPHY (2.34 ANGSTROMS) OF 18-236</scope>
    <scope>DISULFIDE BONDS</scope>
</reference>
<evidence type="ECO:0007829" key="38">
    <source>
        <dbReference type="PDB" id="4AFT"/>
    </source>
</evidence>
<dbReference type="PDBsum" id="2XYT"/>
<evidence type="ECO:0007829" key="26">
    <source>
        <dbReference type="PDB" id="2XZ6"/>
    </source>
</evidence>
<evidence type="ECO:0000313" key="4">
    <source>
        <dbReference type="Proteomes" id="UP000694888"/>
    </source>
</evidence>
<dbReference type="PDB" id="4BFQ">
    <property type="method" value="X-ray"/>
    <property type="resolution" value="2.40 A"/>
    <property type="chains" value="A/B/C/D/E=20-236"/>
</dbReference>
<gene>
    <name evidence="5" type="primary">LOC100533247</name>
</gene>
<evidence type="ECO:0007829" key="22">
    <source>
        <dbReference type="PDB" id="2XNU"/>
    </source>
</evidence>
<evidence type="ECO:0007829" key="56">
    <source>
        <dbReference type="PDB" id="5LXB"/>
    </source>
</evidence>
<comment type="interaction">
    <interactant intactId="EBI-7179765">
        <id>Q8WSF8</id>
    </interactant>
    <interactant intactId="EBI-7179765">
        <id>Q8WSF8</id>
        <label>-</label>
    </interactant>
    <organismsDiffer>false</organismsDiffer>
    <experiments>8</experiments>
</comment>
<evidence type="ECO:0007829" key="57">
    <source>
        <dbReference type="PDB" id="5O87"/>
    </source>
</evidence>
<evidence type="ECO:0007829" key="70">
    <source>
        <dbReference type="PDB" id="6SH0"/>
    </source>
</evidence>
<evidence type="ECO:0007829" key="32">
    <source>
        <dbReference type="PDB" id="3C84"/>
    </source>
</evidence>
<evidence type="ECO:0007829" key="58">
    <source>
        <dbReference type="PDB" id="5O8T"/>
    </source>
</evidence>
<dbReference type="PDB" id="5OAD">
    <property type="method" value="X-ray"/>
    <property type="resolution" value="2.10 A"/>
    <property type="chains" value="A/B/C/D/E=1-236"/>
</dbReference>
<feature type="disulfide bond" evidence="6 7">
    <location>
        <begin position="207"/>
        <end position="208"/>
    </location>
</feature>
<reference evidence="54" key="34">
    <citation type="submission" date="2016-06" db="PDB data bank">
        <title>Crystal structure of a chimeric acetylcholine binding protein from Aplysia californica (Ac-AChBP) containing loop C from the human alpha 6 nicotinic acetylcholine receptor in complex with 2-((5-(3,7-Diazabicyclo[3.3.1]nonan-3-yl)pyridin-3-yl)oxy)-N,N-dimethylethanamine (BPC).</title>
        <authorList>
            <person name="Bobango J."/>
            <person name="Wu J."/>
            <person name="Talley I.T."/>
            <person name="Ralston R."/>
            <person name="Sankaran B."/>
            <person name="Talley T.T."/>
        </authorList>
    </citation>
    <scope>X-RAY CRYSTALLOGRAPHY (2.55 ANGSTROMS) OF 18-236</scope>
    <scope>DISULFIDE BONDS</scope>
</reference>
<dbReference type="PDBsum" id="2XYS"/>
<dbReference type="ChEMBL" id="CHEMBL1944497"/>
<proteinExistence type="evidence at protein level"/>
<dbReference type="PDBsum" id="4XHE"/>
<reference evidence="38 40" key="21">
    <citation type="journal article" date="2012" name="J. Biol. Chem.">
        <title>Structural characterization of binding mode of smoking cessation drugs to nicotinic acetylcholine receptors through study of ligand complexes with acetylcholine-binding protein.</title>
        <authorList>
            <person name="Rucktooa P."/>
            <person name="Haseler C.A."/>
            <person name="van Elk R."/>
            <person name="Smit A.B."/>
            <person name="Gallagher T."/>
            <person name="Sixma T.K."/>
        </authorList>
    </citation>
    <scope>X-RAY CRYSTALLOGRAPHY (2.88 ANGSTROMS) OF 20-236</scope>
    <scope>DISULFIDE BONDS</scope>
</reference>
<evidence type="ECO:0007829" key="14">
    <source>
        <dbReference type="PDB" id="2W8F"/>
    </source>
</evidence>
<dbReference type="PDB" id="5BRX">
    <property type="method" value="X-ray"/>
    <property type="resolution" value="2.05 A"/>
    <property type="chains" value="A/B/C/D/E/F/G/H/I/J=18-236"/>
</dbReference>
<dbReference type="RefSeq" id="NP_001191488.1">
    <property type="nucleotide sequence ID" value="NM_001204559.1"/>
</dbReference>
<reference evidence="62" key="38">
    <citation type="submission" date="2016-11" db="PDB data bank">
        <title>Crystal structure of a chimeric acetylcholine binding protein from Aplysia californica (Ac-AChBP) containing loop C from the human alpha 3 nicotinic acetylcholine receptor in complex with (E,2S)-N-methyl-5-(5-phenoxy-3-pyridyl)pent-4-en-2-amine (TI-5312).</title>
        <authorList>
            <person name="Bobango J."/>
            <person name="Wu J."/>
            <person name="Talley I.T."/>
            <person name="Talley T.T."/>
        </authorList>
    </citation>
    <scope>X-RAY CRYSTALLOGRAPHY (1.93 ANGSTROMS) OF 18-71; 73-198 AND 215-236</scope>
    <scope>DISULFIDE BONDS</scope>
</reference>
<dbReference type="PDB" id="3SIO">
    <property type="method" value="X-ray"/>
    <property type="resolution" value="2.32 A"/>
    <property type="chains" value="A/B/C/D/E/F/G/H/I/J=18-236"/>
</dbReference>
<dbReference type="PDBsum" id="5O8T"/>
<feature type="binding site" evidence="36 48">
    <location>
        <position position="18"/>
    </location>
    <ligand>
        <name>Mg(2+)</name>
        <dbReference type="ChEBI" id="CHEBI:18420"/>
        <label>1</label>
    </ligand>
</feature>
<dbReference type="PDB" id="4ZK4">
    <property type="method" value="X-ray"/>
    <property type="resolution" value="1.90 A"/>
    <property type="chains" value="A/B/C/D/E=18-71, A/B/C/D/E=73-198, A/B/C/D/E=215-236"/>
</dbReference>
<dbReference type="PDB" id="3PEO">
    <property type="method" value="X-ray"/>
    <property type="resolution" value="2.10 A"/>
    <property type="chains" value="A/B/C/D/E/F/G/H/I/J=18-236"/>
</dbReference>
<dbReference type="PDBsum" id="5AIN"/>
<dbReference type="PDBsum" id="5SYO"/>
<reference evidence="36 37" key="18">
    <citation type="journal article" date="2011" name="J. Biol. Chem.">
        <title>Creating an alpha7 nicotinic acetylcholine recognition domain from the acetylcholine-binding protein: crystallographic and ligand selectivity analyses.</title>
        <authorList>
            <person name="Nemecz A."/>
            <person name="Taylor P."/>
        </authorList>
    </citation>
    <scope>X-RAY CRYSTALLOGRAPHY (2.32 ANGSTROMS) OF 18-236 IN COMPLEX WITH MG(2+)</scope>
    <scope>GLYCOSYLATION AT ASN-91</scope>
    <scope>DISULFIDE BONDS</scope>
</reference>
<evidence type="ECO:0007829" key="73">
    <source>
        <dbReference type="PDB" id="8Q1M"/>
    </source>
</evidence>
<reference evidence="56" key="32">
    <citation type="journal article" date="2016" name="ACS Chem. Neurosci.">
        <title>Palonosetron-5-HT&amp;lt;sub&amp;gt;3&amp;lt;/sub&amp;gt; Receptor Interactions As Shown by a Binding Protein Cocrystal Structure.</title>
        <authorList>
            <person name="Price K.L."/>
            <person name="Lillestol R.K."/>
            <person name="Ulens C."/>
            <person name="Lummis S.C."/>
        </authorList>
    </citation>
    <scope>X-RAY CRYSTALLOGRAPHY (2.34 ANGSTROMS)</scope>
    <scope>DISULFIDE BONDS</scope>
</reference>
<dbReference type="GO" id="GO:0004888">
    <property type="term" value="F:transmembrane signaling receptor activity"/>
    <property type="evidence" value="ECO:0007669"/>
    <property type="project" value="InterPro"/>
</dbReference>
<dbReference type="PDB" id="5OBG">
    <property type="method" value="X-ray"/>
    <property type="resolution" value="2.00 A"/>
    <property type="chains" value="A/B/C/D/E=1-236"/>
</dbReference>
<dbReference type="PDBsum" id="4EZ1"/>
<dbReference type="PDBsum" id="3C84"/>
<dbReference type="PDB" id="5KE4">
    <property type="method" value="X-ray"/>
    <property type="resolution" value="2.55 A"/>
    <property type="chains" value="A/B/C/D/E=18-236"/>
</dbReference>
<dbReference type="PDB" id="2BYR">
    <property type="method" value="X-ray"/>
    <property type="resolution" value="2.45 A"/>
    <property type="chains" value="A/B/C/D/E/F/G/H/I/J=18-236"/>
</dbReference>
<evidence type="ECO:0007829" key="44">
    <source>
        <dbReference type="PDB" id="4WV9"/>
    </source>
</evidence>
<dbReference type="PDB" id="4AFT">
    <property type="method" value="X-ray"/>
    <property type="resolution" value="3.20 A"/>
    <property type="chains" value="A/B/C/D/E=20-236"/>
</dbReference>
<reference evidence="39" key="25">
    <citation type="journal article" date="2013" name="Nat. Commun.">
        <title>Assembly of a pi-pi stack of ligands in the binding site of an acetylcholine-binding protein.</title>
        <authorList>
            <person name="Stornaiuolo M."/>
            <person name="De Kloe G.E."/>
            <person name="Rucktooa P."/>
            <person name="Fish A."/>
            <person name="van Elk R."/>
            <person name="Edink E.S."/>
            <person name="Bertrand D."/>
            <person name="Smit A.B."/>
            <person name="de Esch I.J."/>
            <person name="Sixma T.K."/>
        </authorList>
    </citation>
    <scope>X-RAY CRYSTALLOGRAPHY (2.40 ANGSTROMS) OF 20-236</scope>
    <scope>DISULFIDE BONDS</scope>
</reference>
<reference evidence="55" key="35">
    <citation type="submission" date="2016-07" db="PDB data bank">
        <title>Crystal structure of a chimeric acetylcholine binding protein from Aplysia californica (Ac-AChBP) in complex with click chemistry compound 9-[[1-[8-methyl-8-(2-phenylethyl)-8-azoniabicyclo[3.2.1]octan-3-yl]triazol-4-yl]methyl]carbazole.</title>
        <authorList>
            <person name="Bobango J."/>
            <person name="Wu J."/>
            <person name="Talley I.T."/>
            <person name="Sankaran B."/>
            <person name="Talley T.T."/>
        </authorList>
    </citation>
    <scope>X-RAY CRYSTALLOGRAPHY (2.30 ANGSTROMS) OF 18-236</scope>
    <scope>DISULFIDE BONDS</scope>
</reference>
<dbReference type="PDB" id="3SH1">
    <property type="method" value="X-ray"/>
    <property type="resolution" value="2.90 A"/>
    <property type="chains" value="A/B/C/D/E/F/G/H/I/J=18-236"/>
</dbReference>
<protein>
    <submittedName>
        <fullName evidence="3 5">Soluble acetylcholine receptor</fullName>
    </submittedName>
</protein>
<reference evidence="71" key="42">
    <citation type="journal article" date="2020" name="Acta Crystallogr. F Struct. Biol. Commun.">
        <title>The thermodynamic profile and molecular interactions of a C(9)-cytisine derivative-binding acetylcholine-binding protein from Aplysia californica.</title>
        <authorList>
            <person name="Davis S."/>
            <person name="Rego Campello H."/>
            <person name="Gallagher T."/>
            <person name="Hunter W.N."/>
        </authorList>
    </citation>
    <scope>X-RAY CRYSTALLOGRAPHY (1.72 ANGSTROMS)</scope>
    <scope>GLYCOSYLATION AT ASN-91</scope>
    <scope>DISULFIDE BONDS</scope>
</reference>
<evidence type="ECO:0007829" key="24">
    <source>
        <dbReference type="PDB" id="2XYT"/>
    </source>
</evidence>
<dbReference type="PDBsum" id="2XZ6"/>
<dbReference type="PDB" id="5O8T">
    <property type="method" value="X-ray"/>
    <property type="resolution" value="2.20 A"/>
    <property type="chains" value="A/B/C/D/E=1-236"/>
</dbReference>
<dbReference type="PDB" id="2XNV">
    <property type="method" value="X-ray"/>
    <property type="resolution" value="2.44 A"/>
    <property type="chains" value="A/B/C/D/E/F/G/H/I/J=1-236"/>
</dbReference>
<dbReference type="PDBsum" id="2W8F"/>
<dbReference type="PDB" id="4DBM">
    <property type="method" value="X-ray"/>
    <property type="resolution" value="2.30 A"/>
    <property type="chains" value="A/B/C/D/E=18-236"/>
</dbReference>
<dbReference type="PDB" id="2W8G">
    <property type="method" value="X-ray"/>
    <property type="resolution" value="2.60 A"/>
    <property type="chains" value="A/B/C/D/E=20-236"/>
</dbReference>
<dbReference type="PDBsum" id="2YME"/>
<dbReference type="PDB" id="5LXB">
    <property type="method" value="X-ray"/>
    <property type="resolution" value="2.34 A"/>
    <property type="chains" value="A/B/C/D/E/F/G/H/I/J=1-236"/>
</dbReference>
<feature type="domain" description="Neurotransmitter-gated ion-channel ligand-binding" evidence="2">
    <location>
        <begin position="35"/>
        <end position="222"/>
    </location>
</feature>
<feature type="binding site" evidence="35">
    <location>
        <position position="167"/>
    </location>
    <ligand>
        <name>Mg(2+)</name>
        <dbReference type="ChEBI" id="CHEBI:18420"/>
        <label>4</label>
    </ligand>
</feature>
<evidence type="ECO:0007829" key="33">
    <source>
        <dbReference type="PDB" id="3GUA"/>
    </source>
</evidence>
<evidence type="ECO:0007829" key="34">
    <source>
        <dbReference type="PDB" id="3PEO"/>
    </source>
</evidence>
<reference evidence="73 74" key="48">
    <citation type="journal article" date="2024" name="Mar. Drugs">
        <title>The Cyclic Imine Core Common to the Marine Macrocyclic Toxins Is Sufficient to Dictate Nicotinic Acetylcholine Receptor Antagonism.</title>
        <authorList>
            <person name="Bourne Y."/>
            <person name="Sulzenbacher G."/>
            <person name="Chabaud L."/>
            <person name="Araoz R."/>
            <person name="Radic Z."/>
            <person name="Conrod S."/>
            <person name="Taylor P."/>
            <person name="Guillou C."/>
            <person name="Molgo J."/>
            <person name="Marchot P."/>
        </authorList>
    </citation>
    <scope>X-RAY CRYSTALLOGRAPHY (1.85 ANGSTROMS) OF 18-225</scope>
    <scope>GLYCOSYLATION AT ASN-91</scope>
    <scope>DISULFIDE BONDS</scope>
</reference>
<dbReference type="PDBsum" id="4BFQ"/>
<keyword evidence="6 7" id="KW-0002">3D-structure</keyword>
<dbReference type="PDB" id="2BR8">
    <property type="method" value="X-ray"/>
    <property type="resolution" value="2.40 A"/>
    <property type="chains" value="A/B/C/D/E=20-236"/>
</dbReference>
<dbReference type="PDB" id="5OA0">
    <property type="method" value="X-ray"/>
    <property type="resolution" value="2.60 A"/>
    <property type="chains" value="A/B/C/D/E=1-236"/>
</dbReference>
<dbReference type="PDBsum" id="3T4M"/>
<dbReference type="PDB" id="8QX2">
    <property type="method" value="X-ray"/>
    <property type="resolution" value="2.10 A"/>
    <property type="chains" value="A/B/C/D/E=18-225"/>
</dbReference>
<evidence type="ECO:0007829" key="36">
    <source>
        <dbReference type="PDB" id="3SH1"/>
    </source>
</evidence>
<dbReference type="PDB" id="2XYS">
    <property type="method" value="X-ray"/>
    <property type="resolution" value="1.91 A"/>
    <property type="chains" value="A/B/C/D/E=20-236"/>
</dbReference>
<dbReference type="PDBsum" id="3SIO"/>
<dbReference type="EMBL" id="AF322877">
    <property type="protein sequence ID" value="AAL37251.1"/>
    <property type="molecule type" value="mRNA"/>
</dbReference>
<evidence type="ECO:0007829" key="59">
    <source>
        <dbReference type="PDB" id="5OBH"/>
    </source>
</evidence>
<dbReference type="PDBsum" id="2XZ5"/>
<evidence type="ECO:0007829" key="60">
    <source>
        <dbReference type="PDB" id="5SYO"/>
    </source>
</evidence>
<dbReference type="PDBsum" id="2BYR"/>
<evidence type="ECO:0007829" key="50">
    <source>
        <dbReference type="PDB" id="5BRX"/>
    </source>
</evidence>
<dbReference type="PDBsum" id="6QKK"/>
<comment type="interaction">
    <interactant intactId="EBI-7179765">
        <id>Q8WSF8</id>
    </interactant>
    <interactant intactId="EBI-15553601">
        <id>P50984</id>
    </interactant>
    <organismsDiffer>true</organismsDiffer>
    <experiments>2</experiments>
</comment>
<dbReference type="PDBsum" id="5OAL"/>
<dbReference type="PDB" id="3T4M">
    <property type="method" value="X-ray"/>
    <property type="resolution" value="3.00 A"/>
    <property type="chains" value="A/B/C/D/E/F/G/H/I/J=18-236"/>
</dbReference>
<reference evidence="11 12" key="6">
    <citation type="journal article" date="2007" name="J. Mol. Biol.">
        <title>Galanthamine and non-competitive inhibitor binding to ACh-binding protein: evidence for a binding site on non-alpha-subunit interfaces of heteromeric neuronal nicotinic receptors.</title>
        <authorList>
            <person name="Hansen S.B."/>
            <person name="Taylor P."/>
        </authorList>
    </citation>
    <scope>X-RAY CRYSTALLOGRAPHY (1.76 ANGSTROMS) OF 18-236</scope>
    <scope>GLYCOSYLATION AT ASN-91</scope>
    <scope>DISULFIDE BONDS</scope>
</reference>
<dbReference type="PDB" id="4XK9">
    <property type="method" value="X-ray"/>
    <property type="resolution" value="2.20 A"/>
    <property type="chains" value="A/B/C/D/E/F/G/H/I/J=18-236"/>
</dbReference>
<dbReference type="PDB" id="3GUA">
    <property type="method" value="X-ray"/>
    <property type="resolution" value="3.10 A"/>
    <property type="chains" value="A/B/C/D/E/F/G/H/I/J=18-225"/>
</dbReference>
<dbReference type="PDBsum" id="5KE4"/>
<reference evidence="63" key="39">
    <citation type="submission" date="2016-11" db="PDB data bank">
        <title>Crystal structure of AChBP from Aplysia californica complex with 2-aminopyrimidine at pH 7.0 spacegroup P212121.</title>
        <authorList>
            <person name="Camacho-Hernandez G.A."/>
            <person name="Kaczanowska K."/>
            <person name="Harel M."/>
            <person name="Finn M.G."/>
            <person name="Taylor P.W."/>
        </authorList>
    </citation>
    <scope>X-RAY CRYSTALLOGRAPHY (2.29 ANGSTROMS) OF 18-236</scope>
    <scope>GLYCOSYLATION AT ASN-91</scope>
    <scope>DISULFIDE BONDS</scope>
</reference>
<dbReference type="PDBsum" id="2XNT"/>
<dbReference type="PDB" id="6M4Z">
    <property type="method" value="X-ray"/>
    <property type="resolution" value="2.80 A"/>
    <property type="chains" value="A/B/D/G/I=19-225"/>
</dbReference>
<dbReference type="PDB" id="5XGL">
    <property type="method" value="X-ray"/>
    <property type="resolution" value="3.44 A"/>
    <property type="chains" value="A/B/D/G/I=19-236"/>
</dbReference>
<reference evidence="19 20" key="12">
    <citation type="journal article" date="2010" name="Proc. Natl. Acad. Sci. U.S.A.">
        <title>Structural determinants in phycotoxins and AChBP conferring high affinity binding and nicotinic AChR antagonism.</title>
        <authorList>
            <person name="Bourne Y."/>
            <person name="Radic Z."/>
            <person name="Araoz R."/>
            <person name="Talley T.T."/>
            <person name="Benoit E."/>
            <person name="Servent D."/>
            <person name="Taylor P."/>
            <person name="Molgo J."/>
            <person name="Marchot P."/>
        </authorList>
    </citation>
    <scope>X-RAY CRYSTALLOGRAPHY (2.40 ANGSTROMS) OF 16-236 AND 18-236</scope>
    <scope>DISULFIDE BONDS</scope>
</reference>
<dbReference type="PDB" id="2BYP">
    <property type="method" value="X-ray"/>
    <property type="resolution" value="2.07 A"/>
    <property type="chains" value="A/B/C/D/E=18-225"/>
</dbReference>
<dbReference type="PDBsum" id="6T9R"/>
<evidence type="ECO:0007829" key="65">
    <source>
        <dbReference type="PDB" id="6M4X"/>
    </source>
</evidence>
<feature type="binding site" evidence="35 72">
    <location>
        <position position="170"/>
    </location>
    <ligand>
        <name>Mg(2+)</name>
        <dbReference type="ChEBI" id="CHEBI:18420"/>
        <label>5</label>
    </ligand>
</feature>
<reference evidence="43" key="23">
    <citation type="submission" date="2012-06" db="PDB data bank">
        <title>X-ray structure of Acetylcholine binding protein from Aplysia californica in presence of 3-((S)-azetidin-2-ylmethoxy)-5-((1S,2R)-2-(2-methoxyethyl)cyclopropyl)pyridine.</title>
        <authorList>
            <person name="Mukhopadhyay S."/>
            <person name="Mesecar A.D."/>
        </authorList>
    </citation>
    <scope>X-RAY CRYSTALLOGRAPHY (2.20 ANGSTROMS) OF 18-225</scope>
    <scope>DISULFIDE BONDS</scope>
</reference>
<feature type="binding site" evidence="18">
    <location>
        <position position="204"/>
    </location>
    <ligand>
        <name>Mg(2+)</name>
        <dbReference type="ChEBI" id="CHEBI:18420"/>
        <label>6</label>
    </ligand>
</feature>
<evidence type="ECO:0007829" key="63">
    <source>
        <dbReference type="PDB" id="5TVH"/>
    </source>
</evidence>
<evidence type="ECO:0007829" key="64">
    <source>
        <dbReference type="PDB" id="5XGL"/>
    </source>
</evidence>
<dbReference type="PDB" id="2YMD">
    <property type="method" value="X-ray"/>
    <property type="resolution" value="1.96 A"/>
    <property type="chains" value="A/B/C/D/E/F/G/H/I/J=20-231"/>
</dbReference>
<evidence type="ECO:0007829" key="61">
    <source>
        <dbReference type="PDB" id="5TSF"/>
    </source>
</evidence>
<dbReference type="PDB" id="2Y57">
    <property type="method" value="X-ray"/>
    <property type="resolution" value="3.30 A"/>
    <property type="chains" value="A/B/C/D/E=20-236"/>
</dbReference>
<dbReference type="CDD" id="cd18995">
    <property type="entry name" value="LGIC_AChBP"/>
    <property type="match status" value="1"/>
</dbReference>
<dbReference type="PDBsum" id="5OA0"/>
<feature type="binding site" evidence="35">
    <location>
        <position position="210"/>
    </location>
    <ligand>
        <name>Mg(2+)</name>
        <dbReference type="ChEBI" id="CHEBI:18420"/>
        <label>3</label>
    </ligand>
</feature>
<feature type="binding site" evidence="35">
    <location>
        <position position="94"/>
    </location>
    <ligand>
        <name>Mg(2+)</name>
        <dbReference type="ChEBI" id="CHEBI:18420"/>
        <label>3</label>
    </ligand>
</feature>
<dbReference type="PDB" id="4BQT">
    <property type="method" value="X-ray"/>
    <property type="resolution" value="2.88 A"/>
    <property type="chains" value="A/B/C/D/E=20-236"/>
</dbReference>
<dbReference type="PDB" id="5CO5">
    <property type="method" value="X-ray"/>
    <property type="resolution" value="2.10 A"/>
    <property type="chains" value="A/B/D/G/I=1-236"/>
</dbReference>
<reference evidence="57 58" key="41">
    <citation type="journal article" date="2019" name="IUCrJ">
        <title>Engineering a surrogate human heteromeric alpha/beta glycine receptor orthosteric site exploiting the structural homology and stability of acetylcholine-binding protein.</title>
        <authorList>
            <person name="Dawson A."/>
            <person name="Trumper P."/>
            <person name="de Souza J.O."/>
            <person name="Parker H."/>
            <person name="Jones M.J."/>
            <person name="Hales T.G."/>
            <person name="Hunter W.N."/>
        </authorList>
    </citation>
    <scope>X-RAY CRYSTALLOGRAPHY (2.00 ANGSTROMS)</scope>
    <scope>GLYCOSYLATION AT ASN-91</scope>
    <scope>DISULFIDE BONDS</scope>
</reference>
<name>Q8WSF8_APLCA</name>
<evidence type="ECO:0007829" key="31">
    <source>
        <dbReference type="PDB" id="3C79"/>
    </source>
</evidence>
<dbReference type="PDBsum" id="6QQP"/>
<evidence type="ECO:0007829" key="67">
    <source>
        <dbReference type="PDB" id="6QKK"/>
    </source>
</evidence>
<dbReference type="PDB" id="3C79">
    <property type="method" value="X-ray"/>
    <property type="resolution" value="2.48 A"/>
    <property type="chains" value="A/B/C/D/E=18-236"/>
</dbReference>
<dbReference type="PDBsum" id="2BYQ"/>
<evidence type="ECO:0007829" key="49">
    <source>
        <dbReference type="PDB" id="5AIN"/>
    </source>
</evidence>
<dbReference type="PDBsum" id="4DBM"/>
<dbReference type="EvolutionaryTrace" id="Q8WSF8"/>
<reference evidence="13" key="5">
    <citation type="journal article" date="2007" name="EMBO J.">
        <title>AChBP-targeted alpha-conotoxin correlates distinct binding orientations with nAChR subtype selectivity.</title>
        <authorList>
            <person name="Dutertre S."/>
            <person name="Ulens C."/>
            <person name="Buttner R."/>
            <person name="Fish A."/>
            <person name="van Elk R."/>
            <person name="Kendel Y."/>
            <person name="Hopping G."/>
            <person name="Alewood P.F."/>
            <person name="Schroeder C."/>
            <person name="Nicke A."/>
            <person name="Smit A.B."/>
            <person name="Sixma T.K."/>
            <person name="Lewis R.J."/>
        </authorList>
    </citation>
    <scope>X-RAY CRYSTALLOGRAPHY (2.40 ANGSTROMS) OF 20-236</scope>
    <scope>DISULFIDE BONDS</scope>
</reference>
<reference evidence="48" key="29">
    <citation type="submission" date="2015-04" db="PDB data bank">
        <title>Crystal structure of a chimeric acetylcholine binding protein from Aplysia californica (Ac-AChBP) containing loop C from the human alpha 3 nicotinic acetylcholine receptor in complex with 7-(5-isopropoxy-pyridin-3-yl)-1-methyl-1,7-diaza-spiro[4.4]nonane.</title>
        <authorList>
            <person name="Bobango J."/>
            <person name="Wu J."/>
            <person name="Talley T.T."/>
        </authorList>
    </citation>
    <scope>X-RAY CRYSTALLOGRAPHY (1.90 ANGSTROMS) OF 18-71; 73-198 AND 215-236 IN COMPLEX WITH MG(2+)</scope>
    <scope>DISULFIDE BONDS</scope>
</reference>
<reference evidence="59" key="43">
    <citation type="journal article" date="2020" name="ChemBioChem">
        <title>A Structural Rationale for N-Methylbicuculline Acting as a Promiscuous Competitive Antagonist of Inhibitory Pentameric Ligand-Gated Ion Channels.</title>
        <authorList>
            <person name="Jones M.J."/>
            <person name="Dawson A."/>
            <person name="Hales T.G."/>
            <person name="Hunter W.N."/>
        </authorList>
    </citation>
    <scope>X-RAY CRYSTALLOGRAPHY (2.40 ANGSTROMS)</scope>
    <scope>GLYCOSYLATION AT ASN-91</scope>
    <scope>DISULFIDE BONDS</scope>
</reference>
<dbReference type="BindingDB" id="Q8WSF8"/>
<dbReference type="PDB" id="5OAL">
    <property type="method" value="X-ray"/>
    <property type="resolution" value="3.20 A"/>
    <property type="chains" value="A/B/C/D/E/F/G/H/I/J/K/L/M/N/O=1-236"/>
</dbReference>
<reference evidence="50 51" key="30">
    <citation type="submission" date="2015-06" db="PDB data bank">
        <title>Comparisons of Binding Affinities for Neuronal Nicotinic Receptors (NNRs) and AChBPs.</title>
        <authorList>
            <person name="Bobango J."/>
            <person name="Sankaran B."/>
            <person name="Park J.F."/>
            <person name="Wu J."/>
            <person name="Talley T.T."/>
        </authorList>
    </citation>
    <scope>X-RAY CRYSTALLOGRAPHY (2.05 ANGSTROMS) OF 18-236</scope>
    <scope>DISULFIDE BONDS</scope>
</reference>
<evidence type="ECO:0000313" key="5">
    <source>
        <dbReference type="RefSeq" id="NP_001191488.1"/>
    </source>
</evidence>
<feature type="binding site" evidence="35 72">
    <location>
        <position position="210"/>
    </location>
    <ligand>
        <name>Mg(2+)</name>
        <dbReference type="ChEBI" id="CHEBI:18420"/>
        <label>5</label>
    </ligand>
</feature>
<dbReference type="PDB" id="2BYQ">
    <property type="method" value="X-ray"/>
    <property type="resolution" value="3.40 A"/>
    <property type="chains" value="A/B/C/D/E=16-236"/>
</dbReference>
<dbReference type="PDB" id="2PGZ">
    <property type="method" value="X-ray"/>
    <property type="resolution" value="1.76 A"/>
    <property type="chains" value="A/B/C/D/E=18-236"/>
</dbReference>
<dbReference type="PDB" id="2WN9">
    <property type="method" value="X-ray"/>
    <property type="resolution" value="1.75 A"/>
    <property type="chains" value="A/B/C/D/E=16-236"/>
</dbReference>
<dbReference type="PDB" id="7EGR">
    <property type="method" value="X-ray"/>
    <property type="resolution" value="2.50 A"/>
    <property type="chains" value="A/D/G/H/I/J=19-224, B/C=20-223, E/F=19-223"/>
</dbReference>
<dbReference type="PDB" id="2UZ6">
    <property type="method" value="X-ray"/>
    <property type="resolution" value="2.40 A"/>
    <property type="chains" value="A/B/C/D/E/F/G/H/I/J=20-236"/>
</dbReference>
<dbReference type="PDBsum" id="4FRR"/>
<accession>Q8WSF8</accession>
<evidence type="ECO:0007829" key="35">
    <source>
        <dbReference type="PDB" id="3PMZ"/>
    </source>
</evidence>
<reference evidence="29 30" key="24">
    <citation type="journal article" date="2013" name="EMBO Rep.">
        <title>Structural basis of ligand recognition in 5-HT3 receptors.</title>
        <authorList>
            <person name="Kesters D."/>
            <person name="Thompson A.J."/>
            <person name="Brams M."/>
            <person name="van Elk R."/>
            <person name="Spurny R."/>
            <person name="Geitmann M."/>
            <person name="Villalgordo J.M."/>
            <person name="Guskov A."/>
            <person name="Danielson U.H."/>
            <person name="Lummis S.C."/>
            <person name="Smit A.B."/>
            <person name="Ulens C."/>
        </authorList>
    </citation>
    <scope>X-RAY CRYSTALLOGRAPHY (1.96 ANGSTROMS) OF 20-231</scope>
    <scope>GLYCOSYLATION AT ASN-91</scope>
    <scope>DISULFIDE BONDS</scope>
</reference>
<dbReference type="PDBsum" id="2C9T"/>
<dbReference type="PDBsum" id="2W8G"/>
<dbReference type="PDBsum" id="2BYP"/>
<organism evidence="3">
    <name type="scientific">Aplysia californica</name>
    <name type="common">California sea hare</name>
    <dbReference type="NCBI Taxonomy" id="6500"/>
    <lineage>
        <taxon>Eukaryota</taxon>
        <taxon>Metazoa</taxon>
        <taxon>Spiralia</taxon>
        <taxon>Lophotrochozoa</taxon>
        <taxon>Mollusca</taxon>
        <taxon>Gastropoda</taxon>
        <taxon>Heterobranchia</taxon>
        <taxon>Euthyneura</taxon>
        <taxon>Tectipleura</taxon>
        <taxon>Aplysiida</taxon>
        <taxon>Aplysioidea</taxon>
        <taxon>Aplysiidae</taxon>
        <taxon>Aplysia</taxon>
    </lineage>
</organism>
<dbReference type="PDBsum" id="5BW2"/>
<feature type="binding site" evidence="35">
    <location>
        <position position="170"/>
    </location>
    <ligand>
        <name>Mg(2+)</name>
        <dbReference type="ChEBI" id="CHEBI:18420"/>
        <label>2</label>
    </ligand>
</feature>
<dbReference type="PDB" id="6SH0">
    <property type="method" value="X-ray"/>
    <property type="resolution" value="2.50 A"/>
    <property type="chains" value="A/B/C/D/E/F/G/H/I/J=1-236"/>
</dbReference>
<feature type="signal peptide" evidence="1 5">
    <location>
        <begin position="1"/>
        <end position="19"/>
    </location>
</feature>
<dbReference type="PDBsum" id="4XK9"/>
<dbReference type="PDB" id="6QQP">
    <property type="method" value="X-ray"/>
    <property type="resolution" value="2.40 A"/>
    <property type="chains" value="A/B/C/D/E/F/G/H/I/J=1-236"/>
</dbReference>
<dbReference type="PDBsum" id="2BR8"/>
<dbReference type="PDB" id="2XZ6">
    <property type="method" value="X-ray"/>
    <property type="resolution" value="3.14 A"/>
    <property type="chains" value="A/B/C/D/E/F/G/H/I/J=20-236"/>
</dbReference>
<dbReference type="GO" id="GO:0042802">
    <property type="term" value="F:identical protein binding"/>
    <property type="evidence" value="ECO:0000353"/>
    <property type="project" value="IntAct"/>
</dbReference>
<keyword evidence="4" id="KW-1185">Reference proteome</keyword>
<dbReference type="PDBsum" id="5TVC"/>
<dbReference type="PDBsum" id="5TVH"/>
<dbReference type="PDBsum" id="2BR7"/>
<evidence type="ECO:0007829" key="13">
    <source>
        <dbReference type="PDB" id="2UZ6"/>
    </source>
</evidence>
<reference evidence="41" key="20">
    <citation type="journal article" date="2012" name="J. Am. Chem. Soc.">
        <title>Generation of candidate ligands for nicotinic acetylcholine receptors via in situ click chemistry with a soluble acetylcholine binding protein template.</title>
        <authorList>
            <person name="Grimster N.P."/>
            <person name="Stump B."/>
            <person name="Fotsing J.R."/>
            <person name="Weide T."/>
            <person name="Talley T.T."/>
            <person name="Yamauchi J.G."/>
            <person name="Nemecz A."/>
            <person name="Kim C."/>
            <person name="Ho K.Y."/>
            <person name="Sharpless K.B."/>
            <person name="Taylor P."/>
            <person name="Fokin V.V."/>
        </authorList>
    </citation>
    <scope>X-RAY CRYSTALLOGRAPHY (2.30 ANGSTROMS) OF 18-236</scope>
    <scope>GLYCOSYLATION AT ASN-91</scope>
    <scope>DISULFIDE BONDS</scope>
</reference>
<evidence type="ECO:0007829" key="47">
    <source>
        <dbReference type="PDB" id="4ZJS"/>
    </source>
</evidence>
<feature type="binding site" evidence="42">
    <location>
        <position position="18"/>
    </location>
    <ligand>
        <name>Mn(2+)</name>
        <dbReference type="ChEBI" id="CHEBI:29035"/>
    </ligand>
</feature>
<dbReference type="PDB" id="5TVH">
    <property type="method" value="X-ray"/>
    <property type="resolution" value="2.40 A"/>
    <property type="chains" value="A/B/C/D/E=18-236"/>
</dbReference>
<dbReference type="PDB" id="2BYN">
    <property type="method" value="X-ray"/>
    <property type="resolution" value="2.02 A"/>
    <property type="chains" value="A/B/C/D/E=16-236"/>
</dbReference>
<evidence type="ECO:0007829" key="9">
    <source>
        <dbReference type="PDB" id="2BYP"/>
    </source>
</evidence>
<dbReference type="PDBsum" id="5O87"/>
<evidence type="ECO:0007829" key="69">
    <source>
        <dbReference type="PDB" id="6SGV"/>
    </source>
</evidence>
<evidence type="ECO:0007829" key="19">
    <source>
        <dbReference type="PDB" id="2WZY"/>
    </source>
</evidence>
<dbReference type="PDB" id="6SGV">
    <property type="method" value="X-ray"/>
    <property type="resolution" value="2.60 A"/>
    <property type="chains" value="A/B/C/D/E/F/G/H/I/J=1-236"/>
</dbReference>
<dbReference type="PDB" id="2BR7">
    <property type="method" value="X-ray"/>
    <property type="resolution" value="3.00 A"/>
    <property type="chains" value="A/B/C/D/E=20-236"/>
</dbReference>
<evidence type="ECO:0007829" key="37">
    <source>
        <dbReference type="PDB" id="3SIO"/>
    </source>
</evidence>
<dbReference type="PDBsum" id="5OBG"/>
<reference evidence="34" key="13">
    <citation type="submission" date="2010-10" db="PDB data bank">
        <title>The curare alkaloids: analyzing the poses of complexes with the acetylcholine binding protein in relation to structure and binding energetics.</title>
        <authorList>
            <person name="Talley T.T."/>
            <person name="Harel M."/>
            <person name="Yamauchi G.J."/>
            <person name="Radic Z."/>
            <person name="Hansen S."/>
            <person name="Huxford T."/>
            <person name="Taylor P.W."/>
        </authorList>
    </citation>
    <scope>X-RAY CRYSTALLOGRAPHY (2.10 ANGSTROMS) OF 18-236</scope>
    <scope>DISULFIDE BONDS</scope>
</reference>
<evidence type="ECO:0007829" key="68">
    <source>
        <dbReference type="PDB" id="6QQO"/>
    </source>
</evidence>
<dbReference type="DrugCentral" id="Q8WSF8"/>
<keyword evidence="18 35" id="KW-0479">Metal-binding</keyword>
<evidence type="ECO:0007829" key="17">
    <source>
        <dbReference type="PDB" id="2WNC"/>
    </source>
</evidence>
<dbReference type="SUPFAM" id="SSF63712">
    <property type="entry name" value="Nicotinic receptor ligand binding domain-like"/>
    <property type="match status" value="1"/>
</dbReference>
<dbReference type="PDB" id="5OBH">
    <property type="method" value="X-ray"/>
    <property type="resolution" value="2.40 A"/>
    <property type="chains" value="A/B/C/D/E=1-236"/>
</dbReference>
<dbReference type="PDBsum" id="4AFT"/>
<dbReference type="OrthoDB" id="410315at2759"/>
<dbReference type="PDB" id="6QKK">
    <property type="method" value="X-ray"/>
    <property type="resolution" value="2.20 A"/>
    <property type="chains" value="A/B/C/D/E/F/G/H/I/J=1-236"/>
</dbReference>
<feature type="chain" id="PRO_5004316614" evidence="1 5">
    <location>
        <begin position="20"/>
        <end position="236"/>
    </location>
</feature>
<evidence type="ECO:0007829" key="55">
    <source>
        <dbReference type="PDB" id="5KZU"/>
    </source>
</evidence>
<keyword evidence="45" id="KW-0106">Calcium</keyword>
<dbReference type="PDB" id="6T9R">
    <property type="method" value="X-ray"/>
    <property type="resolution" value="1.72 A"/>
    <property type="chains" value="AAA/BBB/CCC/DDD/EEE/FFF/GGG/HHH/III/JJJ=1-236"/>
</dbReference>
<dbReference type="GO" id="GO:0046872">
    <property type="term" value="F:metal ion binding"/>
    <property type="evidence" value="ECO:0007669"/>
    <property type="project" value="UniProtKB-KW"/>
</dbReference>
<dbReference type="PDB" id="4ZJS">
    <property type="method" value="X-ray"/>
    <property type="resolution" value="2.23 A"/>
    <property type="chains" value="A/B/C/D/E=50-77, A/B/C/D/E=99-236"/>
</dbReference>
<dbReference type="PDB" id="6M4X">
    <property type="method" value="X-ray"/>
    <property type="resolution" value="3.00 A"/>
    <property type="chains" value="A/B/D/G/I=19-225"/>
</dbReference>
<dbReference type="GO" id="GO:0016020">
    <property type="term" value="C:membrane"/>
    <property type="evidence" value="ECO:0007669"/>
    <property type="project" value="InterPro"/>
</dbReference>
<dbReference type="PDB" id="5JME">
    <property type="method" value="X-ray"/>
    <property type="resolution" value="2.34 A"/>
    <property type="chains" value="A/B/C/D/E=18-236"/>
</dbReference>
<dbReference type="PDB" id="4XHE">
    <property type="method" value="X-ray"/>
    <property type="resolution" value="1.90 A"/>
    <property type="chains" value="A/B/C/D/E/F/G/H/I/J=18-225"/>
</dbReference>
<dbReference type="PDB" id="2WNL">
    <property type="method" value="X-ray"/>
    <property type="resolution" value="2.70 A"/>
    <property type="chains" value="A/B/C/D/E/F/G/H/I/J=16-236"/>
</dbReference>
<dbReference type="Gene3D" id="2.70.170.10">
    <property type="entry name" value="Neurotransmitter-gated ion-channel ligand-binding domain"/>
    <property type="match status" value="1"/>
</dbReference>
<dbReference type="PDB" id="3C84">
    <property type="method" value="X-ray"/>
    <property type="resolution" value="1.94 A"/>
    <property type="chains" value="A/B/C/D/E=18-236"/>
</dbReference>
<evidence type="ECO:0007829" key="15">
    <source>
        <dbReference type="PDB" id="2W8G"/>
    </source>
</evidence>
<reference evidence="16 17" key="9">
    <citation type="journal article" date="2009" name="EMBO J.">
        <title>Structural determinants for interaction of partial agonists with acetylcholine binding protein and neuronal alpha7 nicotinic acetylcholine receptor.</title>
        <authorList>
            <person name="Hibbs R.E."/>
            <person name="Sulzenbacher G."/>
            <person name="Shi J."/>
            <person name="Talley T.T."/>
            <person name="Conrod S."/>
            <person name="Kem W.R."/>
            <person name="Taylor P."/>
            <person name="Marchot P."/>
            <person name="Bourne Y."/>
        </authorList>
    </citation>
    <scope>X-RAY CRYSTALLOGRAPHY (1.75 ANGSTROMS) OF 16-236 IN COMPLEX WITH MG(2+)</scope>
    <scope>GLYCOSYLATION AT ASN-91</scope>
    <scope>DISULFIDE BONDS</scope>
</reference>
<evidence type="ECO:0007829" key="52">
    <source>
        <dbReference type="PDB" id="5CO5"/>
    </source>
</evidence>
<dbReference type="PDB" id="6QQO">
    <property type="method" value="X-ray"/>
    <property type="resolution" value="2.50 A"/>
    <property type="chains" value="A/B/C/D/E/F/G/H/I/J=1-236"/>
</dbReference>
<keyword evidence="3 5" id="KW-0675">Receptor</keyword>
<dbReference type="PDB" id="4EZ1">
    <property type="method" value="X-ray"/>
    <property type="resolution" value="2.49 A"/>
    <property type="chains" value="A/B/C/D/E=18-236"/>
</dbReference>
<dbReference type="PDBsum" id="5OAD"/>
<evidence type="ECO:0007829" key="74">
    <source>
        <dbReference type="PDB" id="8QTL"/>
    </source>
</evidence>
<reference evidence="14 15" key="10">
    <citation type="journal article" date="2009" name="J. Med. Chem.">
        <title>Use of acetylcholine binding protein in the search for novel alpha7 nicotinic receptor ligands. In silico docking, pharmacological screening, and X-ray analysis.</title>
        <authorList>
            <person name="Ulens C."/>
            <person name="Akdemir A."/>
            <person name="Jongejan A."/>
            <person name="van Elk R."/>
            <person name="Bertrand S."/>
            <person name="Perrakis A."/>
            <person name="Leurs R."/>
            <person name="Smit A.B."/>
            <person name="Sixma T.K."/>
            <person name="Bertrand D."/>
            <person name="de Esch I.J."/>
        </authorList>
    </citation>
    <scope>X-RAY CRYSTALLOGRAPHY (1.90 ANGSTROMS) OF 20-236</scope>
    <scope>DISULFIDE BONDS</scope>
</reference>
<reference evidence="21 22" key="15">
    <citation type="journal article" date="2011" name="Bioorg. Med. Chem.">
        <title>Acetylcholine binding protein (AChBP) as template for hierarchical in silico screening procedures to identify structurally novel ligands for the nicotinic receptors.</title>
        <authorList>
            <person name="Akdemir A."/>
            <person name="Rucktooa P."/>
            <person name="Jongejan A."/>
            <person name="Elk R.v."/>
            <person name="Bertrand S."/>
            <person name="Sixma T.K."/>
            <person name="Bertrand D."/>
            <person name="Smit A.B."/>
            <person name="Leurs R."/>
            <person name="de Graaf C."/>
            <person name="de Esch I.J."/>
        </authorList>
    </citation>
    <scope>X-RAY CRYSTALLOGRAPHY (2.44 ANGSTROMS)</scope>
    <scope>DISULFIDE BONDS</scope>
</reference>
<reference evidence="45 46" key="28">
    <citation type="journal article" date="2015" name="Structure">
        <title>Marine Macrocyclic Imines, Pinnatoxins A and G: Structural Determinants and Functional Properties to Distinguish Neuronal alpha7 from Muscle alpha1(2)betagammadelta nAChRs.</title>
        <authorList>
            <person name="Bourne Y."/>
            <person name="Sulzenbacher G."/>
            <person name="Radic Z."/>
            <person name="Araoz R."/>
            <person name="Reynaud M."/>
            <person name="Benoit E."/>
            <person name="Zakarian A."/>
            <person name="Servent D."/>
            <person name="Molgo J."/>
            <person name="Taylor P."/>
            <person name="Marchot P."/>
        </authorList>
    </citation>
    <scope>X-RAY CRYSTALLOGRAPHY (1.90 ANGSTROMS) OF 18-225 IN COMPLEX WITH CA(2+)</scope>
    <scope>DISULFIDE BONDS</scope>
</reference>
<evidence type="ECO:0007829" key="6">
    <source>
        <dbReference type="PDB" id="2BR7"/>
    </source>
</evidence>
<dbReference type="PDBsum" id="5JME"/>
<dbReference type="PDBsum" id="3PMZ"/>
<dbReference type="PDBsum" id="5KZU"/>
<dbReference type="PDB" id="5O87">
    <property type="method" value="X-ray"/>
    <property type="resolution" value="2.20 A"/>
    <property type="chains" value="A/B/C/D/E/F/G/H/I/J=1-236"/>
</dbReference>
<evidence type="ECO:0007829" key="20">
    <source>
        <dbReference type="PDB" id="2X00"/>
    </source>
</evidence>
<reference evidence="49" key="27">
    <citation type="journal article" date="2015" name="ACS Chem. Neurosci.">
        <title>Varenicline Interactions at the 5-HT3 Receptor Ligand Binding Site are Revealed by 5-HTBP.</title>
        <authorList>
            <person name="Price K.L."/>
            <person name="Lillestol R.K."/>
            <person name="Ulens C."/>
            <person name="Lummis S.C."/>
        </authorList>
    </citation>
    <scope>X-RAY CRYSTALLOGRAPHY (2.30 ANGSTROMS) OF 20-231</scope>
    <scope>DISULFIDE BONDS</scope>
</reference>
<sequence>MLVSVYLALLVACVGQAHSQANLMRLKSDLFNRSPMYPGPTKDDPLTVTLGFTLQDIVKADSSTNEVDLVYYEQQRWKLNSLMWDPNEYGNITDFRTSAADIWTPDITAYSSTRPVQVLSPQIAVVTHDGSVMFIPAQRLSFMCDPTGVDSEEGATCAVKFGSWVYSGFEIDLKTDTDQVDLSSYYASSKYEILSATQTRQVQHYSCCPEPYIDVNLVVKFRERRAGNGFFRNLFD</sequence>
<evidence type="ECO:0007829" key="54">
    <source>
        <dbReference type="PDB" id="5KE4"/>
    </source>
</evidence>
<dbReference type="PDBsum" id="2Y56"/>
<reference evidence="61" key="37">
    <citation type="submission" date="2016-10" db="PDB data bank">
        <title>Crystal structure of AChBP from Aplysia californica complex with 2-aminopyrimidine at pH 7.0 spacegroup P212121.</title>
        <authorList>
            <person name="Camacho-Hernandez G.A."/>
            <person name="Kaczanowska K."/>
            <person name="Harel M."/>
            <person name="Finn M.G."/>
            <person name="Taylor P.W."/>
        </authorList>
    </citation>
    <scope>X-RAY CRYSTALLOGRAPHY (2.29 ANGSTROMS) OF 18-236</scope>
    <scope>DISULFIDE BONDS</scope>
</reference>
<dbReference type="PDBsum" id="2Y58"/>
<evidence type="ECO:0007829" key="53">
    <source>
        <dbReference type="PDB" id="5JME"/>
    </source>
</evidence>
<reference evidence="8 9" key="1">
    <citation type="journal article" date="2005" name="EMBO J.">
        <title>Structures of Aplysia AChBP complexes with nicotinic agonists and antagonists reveal distinctive binding interfaces and conformations.</title>
        <authorList>
            <person name="Hansen S.B."/>
            <person name="Sulzenbacher G."/>
            <person name="Huxford T."/>
            <person name="Marchot P."/>
            <person name="Taylor P."/>
            <person name="Bourne Y."/>
        </authorList>
    </citation>
    <scope>X-RAY CRYSTALLOGRAPHY (2.02 ANGSTROMS) OF 16-236</scope>
    <scope>GLYCOSYLATION AT ASN-91</scope>
    <scope>DISULFIDE BONDS</scope>
</reference>
<feature type="disulfide bond" evidence="6 7">
    <location>
        <begin position="144"/>
        <end position="157"/>
    </location>
</feature>
<dbReference type="InterPro" id="IPR036734">
    <property type="entry name" value="Neur_chan_lig-bd_sf"/>
</dbReference>
<evidence type="ECO:0000259" key="2">
    <source>
        <dbReference type="Pfam" id="PF02931"/>
    </source>
</evidence>
<dbReference type="PDBsum" id="4ZJS"/>
<dbReference type="PDBsum" id="2PH9"/>
<feature type="glycosylation site" description="N-linked (GlcNAc...) asparagine" evidence="8 9">
    <location>
        <position position="91"/>
    </location>
</feature>
<dbReference type="PDB" id="2WZY">
    <property type="method" value="X-ray"/>
    <property type="resolution" value="2.51 A"/>
    <property type="chains" value="A/B/C/D/E/F/G/H/I/J=16-236"/>
</dbReference>
<dbReference type="PDB" id="2Y58">
    <property type="method" value="X-ray"/>
    <property type="resolution" value="3.25 A"/>
    <property type="chains" value="A/B/C/D/E=20-236"/>
</dbReference>
<dbReference type="PDBsum" id="2WNL"/>
<dbReference type="PDB" id="3PMZ">
    <property type="method" value="X-ray"/>
    <property type="resolution" value="2.44 A"/>
    <property type="chains" value="A/B/C/D/E/F/G/H/I/J=18-236"/>
</dbReference>
<reference evidence="69 70" key="47">
    <citation type="journal article" date="2022" name="Acta Crystallogr. F">
        <title>Delineating the activity of the potent nicotinic acetylcholine receptor agonists (+)-anatoxin-a and (-)-hosieine-A.</title>
        <authorList>
            <person name="Parker H.P."/>
            <person name="Dawson A."/>
            <person name="Jones M.J."/>
            <person name="Yan R."/>
            <person name="Ouyang J."/>
            <person name="Hong R."/>
            <person name="Hunter W.N."/>
        </authorList>
    </citation>
    <scope>X-RAY CRYSTALLOGRAPHY (2.50 ANGSTROMS)</scope>
    <scope>GLYCOSYLATION AT ASN-91</scope>
    <scope>DISULFIDE BONDS</scope>
</reference>
<dbReference type="PDBsum" id="2WNC"/>
<dbReference type="InterPro" id="IPR006202">
    <property type="entry name" value="Neur_chan_lig-bd"/>
</dbReference>
<reference evidence="27 28" key="16">
    <citation type="journal article" date="2011" name="J. Am. Chem. Soc.">
        <title>Fragment growing induces conformational changes in acetylcholine-binding protein: a structural and thermodynamic analysis.</title>
        <authorList>
            <person name="Edink E."/>
            <person name="Rucktooa P."/>
            <person name="Retra K."/>
            <person name="Akdemir A."/>
            <person name="Nahar T."/>
            <person name="Zuiderveld O."/>
            <person name="van Elk R."/>
            <person name="Janssen E."/>
            <person name="van Nierop P."/>
            <person name="van Muijlwijk-Koezen J."/>
            <person name="Smit A.B."/>
            <person name="Sixma T.K."/>
            <person name="Leurs R."/>
            <person name="de Esch I.J."/>
        </authorList>
    </citation>
    <scope>X-RAY CRYSTALLOGRAPHY (3.25 ANGSTROMS) OF 20-236</scope>
    <scope>DISULFIDE BONDS</scope>
</reference>
<dbReference type="PDBsum" id="4ZK4"/>
<dbReference type="PDB" id="5AIN">
    <property type="method" value="X-ray"/>
    <property type="resolution" value="2.30 A"/>
    <property type="chains" value="A/B/C/D/E=20-231"/>
</dbReference>
<evidence type="ECO:0007829" key="45">
    <source>
        <dbReference type="PDB" id="4XHE"/>
    </source>
</evidence>
<evidence type="ECO:0007829" key="25">
    <source>
        <dbReference type="PDB" id="2XZ5"/>
    </source>
</evidence>
<dbReference type="InterPro" id="IPR006201">
    <property type="entry name" value="Neur_channel"/>
</dbReference>
<dbReference type="PANTHER" id="PTHR18945">
    <property type="entry name" value="NEUROTRANSMITTER GATED ION CHANNEL"/>
    <property type="match status" value="1"/>
</dbReference>
<dbReference type="PDBsum" id="2UZ6"/>
<dbReference type="PDB" id="5TVC">
    <property type="method" value="X-ray"/>
    <property type="resolution" value="1.93 A"/>
    <property type="chains" value="A/B/C/D/E=18-71, A/B/C/D/E=73-198, A/B/C/D/E=215-236"/>
</dbReference>
<evidence type="ECO:0007829" key="16">
    <source>
        <dbReference type="PDB" id="2WN9"/>
    </source>
</evidence>
<reference evidence="35" key="14">
    <citation type="submission" date="2010-11" db="PDB data bank">
        <title>The Curare Alkaloids: Analyzing the Poses of Complexes with the Acetylcholine Binding Protein in Relation to Structure and Binding Energies.</title>
        <authorList>
            <person name="Talley T.T."/>
            <person name="Harel M."/>
            <person name="Yamauchi J.G."/>
            <person name="Radic Z."/>
            <person name="Hansen S."/>
            <person name="Huxford T."/>
            <person name="Taylor P.W."/>
        </authorList>
    </citation>
    <scope>X-RAY CRYSTALLOGRAPHY (2.44 ANGSTROMS) OF 18-236 IN COMPLEX WITH MG(2+)</scope>
    <scope>DISULFIDE BONDS</scope>
</reference>
<dbReference type="PDB" id="2C9T">
    <property type="method" value="X-ray"/>
    <property type="resolution" value="2.25 A"/>
    <property type="chains" value="A/B/C/D/E/F/G/H/I/J=20-236"/>
</dbReference>
<dbReference type="PDBsum" id="3SH1"/>
<evidence type="ECO:0007829" key="27">
    <source>
        <dbReference type="PDB" id="2Y54"/>
    </source>
</evidence>
<evidence type="ECO:0007829" key="42">
    <source>
        <dbReference type="PDB" id="4EZ1"/>
    </source>
</evidence>
<dbReference type="PDB" id="4FRR">
    <property type="method" value="X-ray"/>
    <property type="resolution" value="2.20 A"/>
    <property type="chains" value="A/B/C/D/E/F/G/H/I/J=18-225"/>
</dbReference>
<reference evidence="25 26" key="17">
    <citation type="journal article" date="2011" name="J. Biol. Chem.">
        <title>Crystal structures of a cysteine-modified mutant in loop D of acetylcholine-binding protein.</title>
        <authorList>
            <person name="Brams M."/>
            <person name="Gay E.A."/>
            <person name="Saez J.C."/>
            <person name="Guskov A."/>
            <person name="van Elk R."/>
            <person name="van der Schors R.C."/>
            <person name="Peigneur S."/>
            <person name="Tytgat J."/>
            <person name="Strelkov S.V."/>
            <person name="Smit A.B."/>
            <person name="Yakel J.L."/>
            <person name="Ulens C."/>
        </authorList>
    </citation>
    <scope>X-RAY CRYSTALLOGRAPHY (2.80 ANGSTROMS) OF 20-236</scope>
    <scope>DISULFIDE BONDS</scope>
</reference>
<dbReference type="PDBsum" id="4WV9"/>
<dbReference type="PDBsum" id="3GUA"/>
<dbReference type="PDBsum" id="2WZY"/>
<reference evidence="23 24" key="19">
    <citation type="journal article" date="2011" name="PLoS Biol.">
        <title>A structural and mutagenic blueprint for molecular recognition of strychnine and d-tubocurarine by different cys-loop receptors.</title>
        <authorList>
            <person name="Brams M."/>
            <person name="Pandya A."/>
            <person name="Kuzmin D."/>
            <person name="van Elk R."/>
            <person name="Krijnen L."/>
            <person name="Yakel J.L."/>
            <person name="Tsetlin V."/>
            <person name="Smit A.B."/>
            <person name="Ulens C."/>
        </authorList>
    </citation>
    <scope>X-RAY CRYSTALLOGRAPHY (1.91 ANGSTROMS) OF 20-236</scope>
    <scope>DISULFIDE BONDS</scope>
</reference>
<evidence type="ECO:0007829" key="11">
    <source>
        <dbReference type="PDB" id="2PGZ"/>
    </source>
</evidence>
<reference evidence="60" key="36">
    <citation type="submission" date="2016-08" db="PDB data bank">
        <title>Crystal structure of a chimeric acetylcholine binding protein from Aplysia californica (Ac-AChBP) containing loop C from the human alpha 3 nicotinic acetylcholine receptor in complex with Cytisine.</title>
        <authorList>
            <person name="Bobango J."/>
            <person name="Wu J."/>
            <person name="Talley I.T."/>
            <person name="Talley T.T."/>
        </authorList>
    </citation>
    <scope>X-RAY CRYSTALLOGRAPHY (2.00 ANGSTROMS) OF 18-71; 73-198 AND 215-236</scope>
    <scope>DISULFIDE BONDS</scope>
</reference>
<feature type="binding site" evidence="35">
    <location>
        <position position="170"/>
    </location>
    <ligand>
        <name>Mg(2+)</name>
        <dbReference type="ChEBI" id="CHEBI:18420"/>
        <label>4</label>
    </ligand>
</feature>
<evidence type="ECO:0007829" key="12">
    <source>
        <dbReference type="PDB" id="2PH9"/>
    </source>
</evidence>
<dbReference type="PDBsum" id="2X00"/>
<evidence type="ECO:0007829" key="46">
    <source>
        <dbReference type="PDB" id="4XK9"/>
    </source>
</evidence>
<dbReference type="PDB" id="5OAJ">
    <property type="method" value="X-ray"/>
    <property type="resolution" value="2.47 A"/>
    <property type="chains" value="A/B/C/D/E/F/G/H/I/J=1-236"/>
</dbReference>
<dbReference type="PDB" id="2XNU">
    <property type="method" value="X-ray"/>
    <property type="resolution" value="2.55 A"/>
    <property type="chains" value="A/B/C/D/E=1-236"/>
</dbReference>
<evidence type="ECO:0007829" key="28">
    <source>
        <dbReference type="PDB" id="2Y56"/>
    </source>
</evidence>
<evidence type="ECO:0007829" key="23">
    <source>
        <dbReference type="PDB" id="2XYS"/>
    </source>
</evidence>
<dbReference type="PDB" id="2Y56">
    <property type="method" value="X-ray"/>
    <property type="resolution" value="3.59 A"/>
    <property type="chains" value="A/B/C/D/E=20-236"/>
</dbReference>
<reference evidence="10" key="4">
    <citation type="journal article" date="2006" name="Proc. Natl. Acad. Sci. U.S.A.">
        <title>Structural determinants of selective alpha-conotoxin binding to a nicotinic acetylcholine receptor homolog AChBP.</title>
        <authorList>
            <person name="Ulens C."/>
            <person name="Hogg R.C."/>
            <person name="Celie P.H."/>
            <person name="Bertrand D."/>
            <person name="Tsetlin V."/>
            <person name="Smit A.B."/>
            <person name="Sixma T.K."/>
        </authorList>
    </citation>
    <scope>X-RAY CRYSTALLOGRAPHY (2.25 ANGSTROMS) OF 20-236</scope>
    <scope>DISULFIDE BONDS</scope>
</reference>
<evidence type="ECO:0007829" key="72">
    <source>
        <dbReference type="PDB" id="7EGR"/>
    </source>
</evidence>
<dbReference type="SMR" id="Q8WSF8"/>
<evidence type="ECO:0007829" key="21">
    <source>
        <dbReference type="PDB" id="2XNT"/>
    </source>
</evidence>
<dbReference type="PDBsum" id="6QQO"/>
<dbReference type="PDBsum" id="5CO5"/>
<dbReference type="AlphaFoldDB" id="Q8WSF8"/>
<reference evidence="64" key="40">
    <citation type="journal article" date="2017" name="Protein Cell">
        <title>The crystal structure of Ac-AChBP in complex with alpha-conotoxin LvIA reveals the mechanism of its selectivity towards different nAChR subtypes.</title>
        <authorList>
            <person name="Xu M."/>
            <person name="Zhu X."/>
            <person name="Yu J."/>
            <person name="Yu J."/>
            <person name="Luo S."/>
            <person name="Wang X."/>
        </authorList>
    </citation>
    <scope>X-RAY CRYSTALLOGRAPHY (3.44 ANGSTROMS) OF 19-236</scope>
    <scope>DISULFIDE BONDS</scope>
</reference>
<dbReference type="PDB" id="2XZ5">
    <property type="method" value="X-ray"/>
    <property type="resolution" value="2.80 A"/>
    <property type="chains" value="A/B/C/D/E=20-236"/>
</dbReference>
<dbReference type="PDB" id="2Y7Y">
    <property type="method" value="X-ray"/>
    <property type="resolution" value="1.90 A"/>
    <property type="chains" value="A/B/C/D/E=20-236"/>
</dbReference>
<reference evidence="47" key="11">
    <citation type="journal article" date="2009" name="J. Neurosci.">
        <title>Main immunogenic region structure promotes binding of conformation-dependent myasthenia gravis autoantibodies, nicotinic acetylcholine receptor conformation maturation, and agonist sensitivity.</title>
        <authorList>
            <person name="Luo J."/>
            <person name="Taylor P."/>
            <person name="Losen M."/>
            <person name="de Baets M.H."/>
            <person name="Shelton G.D."/>
            <person name="Lindstrom J."/>
        </authorList>
    </citation>
    <scope>X-RAY CRYSTALLOGRAPHY (2.23 ANGSTROMS) OF 50-77 AND 99-236</scope>
    <scope>DISULFIDE BONDS</scope>
</reference>
<feature type="binding site" evidence="35">
    <location>
        <position position="94"/>
    </location>
    <ligand>
        <name>Mg(2+)</name>
        <dbReference type="ChEBI" id="CHEBI:18420"/>
        <label>2</label>
    </ligand>
</feature>
<evidence type="ECO:0007829" key="71">
    <source>
        <dbReference type="PDB" id="6T9R"/>
    </source>
</evidence>
<evidence type="ECO:0007829" key="43">
    <source>
        <dbReference type="PDB" id="4FRR"/>
    </source>
</evidence>
<dbReference type="PDB" id="2WNC">
    <property type="method" value="X-ray"/>
    <property type="resolution" value="2.20 A"/>
    <property type="chains" value="A/B/C/D/E=18-236"/>
</dbReference>
<dbReference type="PDBsum" id="2Y54"/>
<reference evidence="52" key="31">
    <citation type="submission" date="2015-07" db="PDB data bank">
        <title>Crystal structure of Ac-AChBP in complex with conotoxin GIC.</title>
        <authorList>
            <person name="Wang X.Q."/>
            <person name="Xu M.Y."/>
            <person name="Luo S.L."/>
            <person name="Lin B."/>
        </authorList>
    </citation>
    <scope>X-RAY CRYSTALLOGRAPHY (2.10 ANGSTROMS)</scope>
    <scope>DISULFIDE BONDS</scope>
</reference>
<dbReference type="PDB" id="2X00">
    <property type="method" value="X-ray"/>
    <property type="resolution" value="2.40 A"/>
    <property type="chains" value="A/B/C/E=16-236, D=18-236"/>
</dbReference>
<feature type="binding site" evidence="45">
    <location>
        <position position="183"/>
    </location>
    <ligand>
        <name>Ca(2+)</name>
        <dbReference type="ChEBI" id="CHEBI:29108"/>
    </ligand>
</feature>
<evidence type="ECO:0007829" key="40">
    <source>
        <dbReference type="PDB" id="4BQT"/>
    </source>
</evidence>
<dbReference type="MINT" id="Q8WSF8"/>
<evidence type="ECO:0007829" key="66">
    <source>
        <dbReference type="PDB" id="6M4Z"/>
    </source>
</evidence>
<dbReference type="PDB" id="8Q1M">
    <property type="method" value="X-ray"/>
    <property type="resolution" value="2.00 A"/>
    <property type="chains" value="A/B/C/D/E=18-225"/>
</dbReference>
<reference evidence="44" key="26">
    <citation type="submission" date="2014-11" db="PDB data bank">
        <title>Crystal structure of acetylcholine binding protein (AChBP) from Aplysia Californica in complex with click chemistry compound.</title>
        <authorList>
            <person name="Talley T.T."/>
        </authorList>
    </citation>
    <scope>X-RAY CRYSTALLOGRAPHY (2.00 ANGSTROMS) OF 18-224</scope>
    <scope>DISULFIDE BONDS</scope>
</reference>
<dbReference type="PDBsum" id="2BYS"/>
<dbReference type="PDBsum" id="2WNJ"/>
<dbReference type="PDBsum" id="2XNU"/>
<reference evidence="3 5" key="3">
    <citation type="journal article" date="2006" name="Cell">
        <title>Neuronal transcriptome of Aplysia: neuronal compartments and circuitry.</title>
        <authorList>
            <person name="Moroz L.L."/>
            <person name="Edwards J.R."/>
            <person name="Puthanveettil S.V."/>
            <person name="Kohn A.B."/>
            <person name="Ha T."/>
            <person name="Heyland A."/>
            <person name="Knudsen B."/>
            <person name="Sahni A."/>
            <person name="Yu F."/>
            <person name="Liu L."/>
            <person name="Jezzini S."/>
            <person name="Lovell P."/>
            <person name="Iannucculli W."/>
            <person name="Chen M."/>
            <person name="Nguyen T."/>
            <person name="Sheng H."/>
            <person name="Shaw R."/>
            <person name="Kalachikov S."/>
            <person name="Panchin Y.V."/>
            <person name="Farmerie W."/>
            <person name="Russo J.J."/>
            <person name="Ju J."/>
            <person name="Kandel E.R."/>
        </authorList>
    </citation>
    <scope>NUCLEOTIDE SEQUENCE</scope>
</reference>
<dbReference type="PDBsum" id="5OAN"/>
<dbReference type="PDB" id="2PH9">
    <property type="method" value="X-ray"/>
    <property type="resolution" value="2.88 A"/>
    <property type="chains" value="A/B/C/D/E=18-236"/>
</dbReference>
<evidence type="ECO:0007829" key="48">
    <source>
        <dbReference type="PDB" id="4ZK4"/>
    </source>
</evidence>
<reference evidence="72" key="45">
    <citation type="submission" date="2021-03" db="PDB data bank">
        <title>Co-crystal structure of Ac-AChBPP in complex with RgIA.</title>
        <authorList>
            <person name="Wang X.Q."/>
            <person name="Pan S."/>
            <person name="Fan Y.X."/>
            <person name="Xue Y."/>
            <person name="Zhu X.P."/>
            <person name="Luo S.L."/>
        </authorList>
    </citation>
    <scope>X-RAY CRYSTALLOGRAPHY (2.50 ANGSTROMS) OF 19-224; 20-223 AND 19-223 IN COMPLEX WITH MG(2+)</scope>
    <scope>DISULFIDE BONDS</scope>
</reference>
<dbReference type="PDBsum" id="3C79"/>
<dbReference type="PDB" id="8QTL">
    <property type="method" value="X-ray"/>
    <property type="resolution" value="1.85 A"/>
    <property type="chains" value="A/B/C/D/E=18-225"/>
</dbReference>
<dbReference type="PDBsum" id="5XGL"/>
<evidence type="ECO:0007829" key="51">
    <source>
        <dbReference type="PDB" id="5BW2"/>
    </source>
</evidence>
<dbReference type="PDBsum" id="2BYN"/>
<dbReference type="PDB" id="5BW2">
    <property type="method" value="X-ray"/>
    <property type="resolution" value="2.27 A"/>
    <property type="chains" value="A/B/C/D/E=18-236"/>
</dbReference>
<evidence type="ECO:0007829" key="10">
    <source>
        <dbReference type="PDB" id="2C9T"/>
    </source>
</evidence>
<dbReference type="PDB" id="5TSF">
    <property type="method" value="X-ray"/>
    <property type="resolution" value="2.29 A"/>
    <property type="chains" value="A/B/C/D/E=18-236"/>
</dbReference>
<dbReference type="PDBsum" id="5LXB"/>
<dbReference type="Pfam" id="PF02931">
    <property type="entry name" value="Neur_chan_LBD"/>
    <property type="match status" value="1"/>
</dbReference>
<dbReference type="PDB" id="2BYS">
    <property type="method" value="X-ray"/>
    <property type="resolution" value="2.05 A"/>
    <property type="chains" value="A/B/C/D/E/F/G/H/I/J=16-236"/>
</dbReference>
<dbReference type="PDB" id="2YME">
    <property type="method" value="X-ray"/>
    <property type="resolution" value="2.40 A"/>
    <property type="chains" value="A/B/C/D/E/F/G/H/I/J=20-224"/>
</dbReference>
<dbReference type="PDBsum" id="5BRX"/>
<dbReference type="PDB" id="5KZU">
    <property type="method" value="X-ray"/>
    <property type="resolution" value="2.30 A"/>
    <property type="chains" value="A/B/C/D/E=18-236"/>
</dbReference>
<evidence type="ECO:0007829" key="41">
    <source>
        <dbReference type="PDB" id="4DBM"/>
    </source>
</evidence>
<dbReference type="PDB" id="2W8F">
    <property type="method" value="X-ray"/>
    <property type="resolution" value="2.70 A"/>
    <property type="chains" value="A/B/C/D/E/F/G/H/I/J=20-236"/>
</dbReference>